<evidence type="ECO:0008006" key="3">
    <source>
        <dbReference type="Google" id="ProtNLM"/>
    </source>
</evidence>
<dbReference type="Proteomes" id="UP001596356">
    <property type="component" value="Unassembled WGS sequence"/>
</dbReference>
<dbReference type="EMBL" id="JBHSWJ010000002">
    <property type="protein sequence ID" value="MFC6715098.1"/>
    <property type="molecule type" value="Genomic_DNA"/>
</dbReference>
<reference evidence="2" key="1">
    <citation type="journal article" date="2019" name="Int. J. Syst. Evol. Microbiol.">
        <title>The Global Catalogue of Microorganisms (GCM) 10K type strain sequencing project: providing services to taxonomists for standard genome sequencing and annotation.</title>
        <authorList>
            <consortium name="The Broad Institute Genomics Platform"/>
            <consortium name="The Broad Institute Genome Sequencing Center for Infectious Disease"/>
            <person name="Wu L."/>
            <person name="Ma J."/>
        </authorList>
    </citation>
    <scope>NUCLEOTIDE SEQUENCE [LARGE SCALE GENOMIC DNA]</scope>
    <source>
        <strain evidence="2">NBRC 106593</strain>
    </source>
</reference>
<evidence type="ECO:0000313" key="1">
    <source>
        <dbReference type="EMBL" id="MFC6715098.1"/>
    </source>
</evidence>
<keyword evidence="2" id="KW-1185">Reference proteome</keyword>
<evidence type="ECO:0000313" key="2">
    <source>
        <dbReference type="Proteomes" id="UP001596356"/>
    </source>
</evidence>
<accession>A0ABW2AWR0</accession>
<sequence>MGRDGLYRRRRTDGRRPHRVEIRHSAEEYARVAAMASYLGISIPRLYEQSLFAGDAAAAARLTTVLTELRTALRLTANGANNLNQIARTANAVGDISAPQTQAAARLMQLQGERIEALVNSLPVGFAFDIDNGASS</sequence>
<comment type="caution">
    <text evidence="1">The sequence shown here is derived from an EMBL/GenBank/DDBJ whole genome shotgun (WGS) entry which is preliminary data.</text>
</comment>
<organism evidence="1 2">
    <name type="scientific">Branchiibius cervicis</name>
    <dbReference type="NCBI Taxonomy" id="908252"/>
    <lineage>
        <taxon>Bacteria</taxon>
        <taxon>Bacillati</taxon>
        <taxon>Actinomycetota</taxon>
        <taxon>Actinomycetes</taxon>
        <taxon>Micrococcales</taxon>
        <taxon>Dermacoccaceae</taxon>
        <taxon>Branchiibius</taxon>
    </lineage>
</organism>
<protein>
    <recommendedName>
        <fullName evidence="3">Plasmid mobilization relaxosome protein MobC</fullName>
    </recommendedName>
</protein>
<gene>
    <name evidence="1" type="ORF">ACFQBT_15305</name>
</gene>
<name>A0ABW2AWR0_9MICO</name>
<proteinExistence type="predicted"/>
<dbReference type="RefSeq" id="WP_377823950.1">
    <property type="nucleotide sequence ID" value="NZ_JBHSWJ010000002.1"/>
</dbReference>